<feature type="domain" description="ParB-related ThiF-related cassette protein E" evidence="2">
    <location>
        <begin position="2"/>
        <end position="119"/>
    </location>
</feature>
<dbReference type="KEGG" id="agi:FSB73_18200"/>
<dbReference type="AlphaFoldDB" id="A0A5B8VPZ3"/>
<reference evidence="3 4" key="1">
    <citation type="journal article" date="2017" name="Int. J. Syst. Evol. Microbiol.">
        <title>Arachidicoccus ginsenosidivorans sp. nov., with ginsenoside-converting activity isolated from ginseng cultivating soil.</title>
        <authorList>
            <person name="Siddiqi M.Z."/>
            <person name="Aslam Z."/>
            <person name="Im W.T."/>
        </authorList>
    </citation>
    <scope>NUCLEOTIDE SEQUENCE [LARGE SCALE GENOMIC DNA]</scope>
    <source>
        <strain evidence="3 4">Gsoil 809</strain>
    </source>
</reference>
<evidence type="ECO:0000313" key="3">
    <source>
        <dbReference type="EMBL" id="QEC73313.1"/>
    </source>
</evidence>
<sequence>MDFFQNINAMQVQGDWIICIRQSKPERMTVSVVFKNDNCGDTARKMVPPLVFSDKVAAEIDGSFFADLNSVIPDTAKLFSSMEHYLKQREEAQKHSQMETGKIEQQKKQQVDKLKNMKKP</sequence>
<evidence type="ECO:0000313" key="4">
    <source>
        <dbReference type="Proteomes" id="UP000321291"/>
    </source>
</evidence>
<evidence type="ECO:0000256" key="1">
    <source>
        <dbReference type="SAM" id="MobiDB-lite"/>
    </source>
</evidence>
<keyword evidence="4" id="KW-1185">Reference proteome</keyword>
<proteinExistence type="predicted"/>
<dbReference type="EMBL" id="CP042434">
    <property type="protein sequence ID" value="QEC73313.1"/>
    <property type="molecule type" value="Genomic_DNA"/>
</dbReference>
<accession>A0A5B8VPZ3</accession>
<organism evidence="3 4">
    <name type="scientific">Arachidicoccus ginsenosidivorans</name>
    <dbReference type="NCBI Taxonomy" id="496057"/>
    <lineage>
        <taxon>Bacteria</taxon>
        <taxon>Pseudomonadati</taxon>
        <taxon>Bacteroidota</taxon>
        <taxon>Chitinophagia</taxon>
        <taxon>Chitinophagales</taxon>
        <taxon>Chitinophagaceae</taxon>
        <taxon>Arachidicoccus</taxon>
    </lineage>
</organism>
<dbReference type="OrthoDB" id="1050181at2"/>
<dbReference type="InterPro" id="IPR022273">
    <property type="entry name" value="PRTRC_protein-E"/>
</dbReference>
<dbReference type="Pfam" id="PF19556">
    <property type="entry name" value="PRTRC_E"/>
    <property type="match status" value="1"/>
</dbReference>
<gene>
    <name evidence="3" type="ORF">FSB73_18200</name>
</gene>
<feature type="region of interest" description="Disordered" evidence="1">
    <location>
        <begin position="89"/>
        <end position="120"/>
    </location>
</feature>
<evidence type="ECO:0000259" key="2">
    <source>
        <dbReference type="Pfam" id="PF19556"/>
    </source>
</evidence>
<dbReference type="Proteomes" id="UP000321291">
    <property type="component" value="Chromosome"/>
</dbReference>
<name>A0A5B8VPZ3_9BACT</name>
<protein>
    <recommendedName>
        <fullName evidence="2">ParB-related ThiF-related cassette protein E domain-containing protein</fullName>
    </recommendedName>
</protein>